<sequence>MSHRERMNKLLEASLNRHLTTIEYRDLYWMHIVYPRECPLDNLLRNWSDIMPEDSHERALHDACEGLHWPASTDQQRGFYTEMERNYETMTPDEFREWMNREDR</sequence>
<evidence type="ECO:0000313" key="1">
    <source>
        <dbReference type="EMBL" id="WWM71583.1"/>
    </source>
</evidence>
<dbReference type="RefSeq" id="WP_338505045.1">
    <property type="nucleotide sequence ID" value="NZ_CP145607.1"/>
</dbReference>
<proteinExistence type="predicted"/>
<protein>
    <submittedName>
        <fullName evidence="1">Uncharacterized protein</fullName>
    </submittedName>
</protein>
<dbReference type="Proteomes" id="UP001382935">
    <property type="component" value="Chromosome"/>
</dbReference>
<accession>A0ABZ2G623</accession>
<evidence type="ECO:0000313" key="2">
    <source>
        <dbReference type="Proteomes" id="UP001382935"/>
    </source>
</evidence>
<reference evidence="1 2" key="1">
    <citation type="submission" date="2024-02" db="EMBL/GenBank/DDBJ databases">
        <title>Full genome sequence of Sphingomonas kaistensis.</title>
        <authorList>
            <person name="Poletto B.L."/>
            <person name="Silva G."/>
            <person name="Galante D."/>
            <person name="Campos K.R."/>
            <person name="Santos M.B.N."/>
            <person name="Sacchi C.T."/>
        </authorList>
    </citation>
    <scope>NUCLEOTIDE SEQUENCE [LARGE SCALE GENOMIC DNA]</scope>
    <source>
        <strain evidence="1 2">MA4R</strain>
    </source>
</reference>
<name>A0ABZ2G623_9SPHN</name>
<dbReference type="EMBL" id="CP145607">
    <property type="protein sequence ID" value="WWM71583.1"/>
    <property type="molecule type" value="Genomic_DNA"/>
</dbReference>
<organism evidence="1 2">
    <name type="scientific">Sphingomonas kaistensis</name>
    <dbReference type="NCBI Taxonomy" id="298708"/>
    <lineage>
        <taxon>Bacteria</taxon>
        <taxon>Pseudomonadati</taxon>
        <taxon>Pseudomonadota</taxon>
        <taxon>Alphaproteobacteria</taxon>
        <taxon>Sphingomonadales</taxon>
        <taxon>Sphingomonadaceae</taxon>
        <taxon>Sphingomonas</taxon>
    </lineage>
</organism>
<keyword evidence="2" id="KW-1185">Reference proteome</keyword>
<gene>
    <name evidence="1" type="ORF">V6R86_13105</name>
</gene>